<dbReference type="SUPFAM" id="SSF51905">
    <property type="entry name" value="FAD/NAD(P)-binding domain"/>
    <property type="match status" value="1"/>
</dbReference>
<evidence type="ECO:0000256" key="2">
    <source>
        <dbReference type="ARBA" id="ARBA00023002"/>
    </source>
</evidence>
<dbReference type="Gene3D" id="3.40.30.10">
    <property type="entry name" value="Glutaredoxin"/>
    <property type="match status" value="1"/>
</dbReference>
<dbReference type="AlphaFoldDB" id="A0A1G9P5P7"/>
<dbReference type="SUPFAM" id="SSF52833">
    <property type="entry name" value="Thioredoxin-like"/>
    <property type="match status" value="1"/>
</dbReference>
<evidence type="ECO:0000256" key="1">
    <source>
        <dbReference type="ARBA" id="ARBA00022630"/>
    </source>
</evidence>
<dbReference type="PROSITE" id="PS50042">
    <property type="entry name" value="CNMP_BINDING_3"/>
    <property type="match status" value="1"/>
</dbReference>
<dbReference type="InterPro" id="IPR023753">
    <property type="entry name" value="FAD/NAD-binding_dom"/>
</dbReference>
<dbReference type="OrthoDB" id="109585at2"/>
<dbReference type="InterPro" id="IPR036249">
    <property type="entry name" value="Thioredoxin-like_sf"/>
</dbReference>
<dbReference type="Proteomes" id="UP000198510">
    <property type="component" value="Unassembled WGS sequence"/>
</dbReference>
<name>A0A1G9P5P7_9BACT</name>
<dbReference type="PANTHER" id="PTHR48105">
    <property type="entry name" value="THIOREDOXIN REDUCTASE 1-RELATED-RELATED"/>
    <property type="match status" value="1"/>
</dbReference>
<evidence type="ECO:0000313" key="4">
    <source>
        <dbReference type="EMBL" id="SDL94212.1"/>
    </source>
</evidence>
<accession>A0A1G9P5P7</accession>
<dbReference type="STRING" id="1075417.SAMN05421823_10992"/>
<dbReference type="Gene3D" id="2.60.120.10">
    <property type="entry name" value="Jelly Rolls"/>
    <property type="match status" value="1"/>
</dbReference>
<organism evidence="4 5">
    <name type="scientific">Catalinimonas alkaloidigena</name>
    <dbReference type="NCBI Taxonomy" id="1075417"/>
    <lineage>
        <taxon>Bacteria</taxon>
        <taxon>Pseudomonadati</taxon>
        <taxon>Bacteroidota</taxon>
        <taxon>Cytophagia</taxon>
        <taxon>Cytophagales</taxon>
        <taxon>Catalimonadaceae</taxon>
        <taxon>Catalinimonas</taxon>
    </lineage>
</organism>
<keyword evidence="1" id="KW-0285">Flavoprotein</keyword>
<dbReference type="PRINTS" id="PR00469">
    <property type="entry name" value="PNDRDTASEII"/>
</dbReference>
<evidence type="ECO:0000313" key="5">
    <source>
        <dbReference type="Proteomes" id="UP000198510"/>
    </source>
</evidence>
<keyword evidence="2" id="KW-0560">Oxidoreductase</keyword>
<dbReference type="Pfam" id="PF00027">
    <property type="entry name" value="cNMP_binding"/>
    <property type="match status" value="1"/>
</dbReference>
<dbReference type="InterPro" id="IPR018490">
    <property type="entry name" value="cNMP-bd_dom_sf"/>
</dbReference>
<dbReference type="InterPro" id="IPR014710">
    <property type="entry name" value="RmlC-like_jellyroll"/>
</dbReference>
<sequence>MAVTDLHPHLRAEHIEQMSAFGHRLGIAQGEYLLRSGEKAHSLFVILEGTVGIFDDTTQERITTHQPTEFTGNMTALSDRRFEYNAVALTDVVVLQVPQLRLKELISQTQELSELLLRTFLVRRVSEVENKYGSIKLFGSRYCPAVFRLKEFFSKNHVQYVWVDLEKDATSERILQEFGVGVEETPVVITNDHKIFKTPSVEEIAAELGLSSLQDASVFDVVVVGAGPAGLAASVYAASEGLQVATIDALGPGGQAGTSSKIENYLGFPLGISGSELASQAYLQAQKFGCHISIPHEVKSLRFEGNVFQLSLASGHTLKSSTVIAATGAAYRKLSFPNLAMYEGRGVYYAATPMELQLVRGKEVIIVGGGNSAGQAAVFLSAHSSKVHLVIRGHDLRNSMSSYLIRRLEHDPNVTLYTHTEVTALAGDGYLAQVELTDRLSQQKTWKDISNLFLFLGAQPCSAWLRSMTCLDEKGFVVTGRDLTQDTLARYQWPLQRLPQSLETCVPGLFAVGDMRSGSVKRVASAVGEGSMAVSQVHAFLTA</sequence>
<dbReference type="RefSeq" id="WP_089685579.1">
    <property type="nucleotide sequence ID" value="NZ_FNFO01000009.1"/>
</dbReference>
<keyword evidence="5" id="KW-1185">Reference proteome</keyword>
<dbReference type="InterPro" id="IPR036188">
    <property type="entry name" value="FAD/NAD-bd_sf"/>
</dbReference>
<dbReference type="InterPro" id="IPR000595">
    <property type="entry name" value="cNMP-bd_dom"/>
</dbReference>
<reference evidence="4 5" key="1">
    <citation type="submission" date="2016-10" db="EMBL/GenBank/DDBJ databases">
        <authorList>
            <person name="de Groot N.N."/>
        </authorList>
    </citation>
    <scope>NUCLEOTIDE SEQUENCE [LARGE SCALE GENOMIC DNA]</scope>
    <source>
        <strain evidence="4 5">DSM 25186</strain>
    </source>
</reference>
<gene>
    <name evidence="4" type="ORF">SAMN05421823_10992</name>
</gene>
<proteinExistence type="predicted"/>
<dbReference type="Gene3D" id="3.50.50.60">
    <property type="entry name" value="FAD/NAD(P)-binding domain"/>
    <property type="match status" value="2"/>
</dbReference>
<feature type="domain" description="Cyclic nucleotide-binding" evidence="3">
    <location>
        <begin position="2"/>
        <end position="123"/>
    </location>
</feature>
<dbReference type="GO" id="GO:0016491">
    <property type="term" value="F:oxidoreductase activity"/>
    <property type="evidence" value="ECO:0007669"/>
    <property type="project" value="UniProtKB-KW"/>
</dbReference>
<dbReference type="SUPFAM" id="SSF51206">
    <property type="entry name" value="cAMP-binding domain-like"/>
    <property type="match status" value="1"/>
</dbReference>
<dbReference type="PRINTS" id="PR00368">
    <property type="entry name" value="FADPNR"/>
</dbReference>
<dbReference type="Pfam" id="PF07992">
    <property type="entry name" value="Pyr_redox_2"/>
    <property type="match status" value="1"/>
</dbReference>
<dbReference type="SMART" id="SM00100">
    <property type="entry name" value="cNMP"/>
    <property type="match status" value="1"/>
</dbReference>
<dbReference type="InterPro" id="IPR050097">
    <property type="entry name" value="Ferredoxin-NADP_redctase_2"/>
</dbReference>
<dbReference type="EMBL" id="FNFO01000009">
    <property type="protein sequence ID" value="SDL94212.1"/>
    <property type="molecule type" value="Genomic_DNA"/>
</dbReference>
<dbReference type="CDD" id="cd00038">
    <property type="entry name" value="CAP_ED"/>
    <property type="match status" value="1"/>
</dbReference>
<evidence type="ECO:0000259" key="3">
    <source>
        <dbReference type="PROSITE" id="PS50042"/>
    </source>
</evidence>
<protein>
    <submittedName>
        <fullName evidence="4">Thioredoxin reductase (NADPH)</fullName>
    </submittedName>
</protein>